<keyword evidence="4 6" id="KW-1133">Transmembrane helix</keyword>
<evidence type="ECO:0000256" key="3">
    <source>
        <dbReference type="ARBA" id="ARBA00022692"/>
    </source>
</evidence>
<sequence length="198" mass="21854">MSSTGLLAVLIFIIPMCFTPGPNNLLCAAHGSQHGFRNTIPLTLGMAIGWSTLGIFVAIAADHIEKNEEIFRILTYFGAIYISYLAYKIATAKTIEYQQNTELLGIKTGILLQLVNGKAWIHFLVLMAIPFTLFGPGLIGKIALVFLNLFFGLPAVLSWSYFGTILRGFFNTPNKVKWLNYSLGISLFGVALWIVLPH</sequence>
<proteinExistence type="predicted"/>
<dbReference type="AlphaFoldDB" id="A0A1B1T912"/>
<evidence type="ECO:0000256" key="2">
    <source>
        <dbReference type="ARBA" id="ARBA00022475"/>
    </source>
</evidence>
<dbReference type="Pfam" id="PF01810">
    <property type="entry name" value="LysE"/>
    <property type="match status" value="1"/>
</dbReference>
<feature type="transmembrane region" description="Helical" evidence="6">
    <location>
        <begin position="73"/>
        <end position="90"/>
    </location>
</feature>
<protein>
    <submittedName>
        <fullName evidence="7">Putative LysE type translocator</fullName>
    </submittedName>
</protein>
<feature type="transmembrane region" description="Helical" evidence="6">
    <location>
        <begin position="146"/>
        <end position="166"/>
    </location>
</feature>
<dbReference type="GO" id="GO:0005886">
    <property type="term" value="C:plasma membrane"/>
    <property type="evidence" value="ECO:0007669"/>
    <property type="project" value="UniProtKB-SubCell"/>
</dbReference>
<dbReference type="GO" id="GO:0015171">
    <property type="term" value="F:amino acid transmembrane transporter activity"/>
    <property type="evidence" value="ECO:0007669"/>
    <property type="project" value="TreeGrafter"/>
</dbReference>
<evidence type="ECO:0000256" key="4">
    <source>
        <dbReference type="ARBA" id="ARBA00022989"/>
    </source>
</evidence>
<keyword evidence="3 6" id="KW-0812">Transmembrane</keyword>
<name>A0A1B1T912_9ARCH</name>
<dbReference type="GO" id="GO:0033228">
    <property type="term" value="P:cysteine export across plasma membrane"/>
    <property type="evidence" value="ECO:0007669"/>
    <property type="project" value="TreeGrafter"/>
</dbReference>
<dbReference type="PANTHER" id="PTHR30086">
    <property type="entry name" value="ARGININE EXPORTER PROTEIN ARGO"/>
    <property type="match status" value="1"/>
</dbReference>
<feature type="transmembrane region" description="Helical" evidence="6">
    <location>
        <begin position="178"/>
        <end position="196"/>
    </location>
</feature>
<reference evidence="7" key="2">
    <citation type="journal article" date="2015" name="ISME J.">
        <title>A new class of marine Euryarchaeota group II from the Mediterranean deep chlorophyll maximum.</title>
        <authorList>
            <person name="Martin-Cuadrado A.B."/>
            <person name="Garcia-Heredia I."/>
            <person name="Molto A.G."/>
            <person name="Lopez-Ubeda R."/>
            <person name="Kimes N."/>
            <person name="Lopez-Garcia P."/>
            <person name="Moreira D."/>
            <person name="Rodriguez-Valera F."/>
        </authorList>
    </citation>
    <scope>NUCLEOTIDE SEQUENCE</scope>
</reference>
<dbReference type="PANTHER" id="PTHR30086:SF20">
    <property type="entry name" value="ARGININE EXPORTER PROTEIN ARGO-RELATED"/>
    <property type="match status" value="1"/>
</dbReference>
<keyword evidence="2" id="KW-1003">Cell membrane</keyword>
<keyword evidence="5 6" id="KW-0472">Membrane</keyword>
<organism evidence="7">
    <name type="scientific">uncultured Poseidoniia archaeon</name>
    <dbReference type="NCBI Taxonomy" id="1697135"/>
    <lineage>
        <taxon>Archaea</taxon>
        <taxon>Methanobacteriati</taxon>
        <taxon>Thermoplasmatota</taxon>
        <taxon>Candidatus Poseidoniia</taxon>
        <taxon>environmental samples</taxon>
    </lineage>
</organism>
<comment type="subcellular location">
    <subcellularLocation>
        <location evidence="1">Cell membrane</location>
        <topology evidence="1">Multi-pass membrane protein</topology>
    </subcellularLocation>
</comment>
<evidence type="ECO:0000256" key="5">
    <source>
        <dbReference type="ARBA" id="ARBA00023136"/>
    </source>
</evidence>
<evidence type="ECO:0000313" key="7">
    <source>
        <dbReference type="EMBL" id="ANV78768.1"/>
    </source>
</evidence>
<accession>A0A1B1T912</accession>
<feature type="transmembrane region" description="Helical" evidence="6">
    <location>
        <begin position="119"/>
        <end position="139"/>
    </location>
</feature>
<evidence type="ECO:0000256" key="1">
    <source>
        <dbReference type="ARBA" id="ARBA00004651"/>
    </source>
</evidence>
<feature type="transmembrane region" description="Helical" evidence="6">
    <location>
        <begin position="43"/>
        <end position="61"/>
    </location>
</feature>
<evidence type="ECO:0000256" key="6">
    <source>
        <dbReference type="SAM" id="Phobius"/>
    </source>
</evidence>
<dbReference type="InterPro" id="IPR001123">
    <property type="entry name" value="LeuE-type"/>
</dbReference>
<reference evidence="7" key="1">
    <citation type="submission" date="2014-11" db="EMBL/GenBank/DDBJ databases">
        <authorList>
            <person name="Zhu J."/>
            <person name="Qi W."/>
            <person name="Song R."/>
        </authorList>
    </citation>
    <scope>NUCLEOTIDE SEQUENCE</scope>
</reference>
<dbReference type="EMBL" id="KP211800">
    <property type="protein sequence ID" value="ANV78768.1"/>
    <property type="molecule type" value="Genomic_DNA"/>
</dbReference>